<dbReference type="EMBL" id="CAFBMW010000020">
    <property type="protein sequence ID" value="CAB4948995.1"/>
    <property type="molecule type" value="Genomic_DNA"/>
</dbReference>
<name>A0A6J7K0F1_9ZZZZ</name>
<reference evidence="2" key="1">
    <citation type="submission" date="2020-05" db="EMBL/GenBank/DDBJ databases">
        <authorList>
            <person name="Chiriac C."/>
            <person name="Salcher M."/>
            <person name="Ghai R."/>
            <person name="Kavagutti S V."/>
        </authorList>
    </citation>
    <scope>NUCLEOTIDE SEQUENCE</scope>
</reference>
<accession>A0A6J7K0F1</accession>
<organism evidence="2">
    <name type="scientific">freshwater metagenome</name>
    <dbReference type="NCBI Taxonomy" id="449393"/>
    <lineage>
        <taxon>unclassified sequences</taxon>
        <taxon>metagenomes</taxon>
        <taxon>ecological metagenomes</taxon>
    </lineage>
</organism>
<protein>
    <submittedName>
        <fullName evidence="2">Unannotated protein</fullName>
    </submittedName>
</protein>
<proteinExistence type="predicted"/>
<evidence type="ECO:0000313" key="2">
    <source>
        <dbReference type="EMBL" id="CAB4948995.1"/>
    </source>
</evidence>
<evidence type="ECO:0000256" key="1">
    <source>
        <dbReference type="SAM" id="MobiDB-lite"/>
    </source>
</evidence>
<dbReference type="AlphaFoldDB" id="A0A6J7K0F1"/>
<feature type="region of interest" description="Disordered" evidence="1">
    <location>
        <begin position="28"/>
        <end position="59"/>
    </location>
</feature>
<gene>
    <name evidence="2" type="ORF">UFOPK3662_02419</name>
</gene>
<sequence>MSAGRRLATALAAAAVIVSPTLVVAGPAGGVPSTPSVEGRTPDSGVSTRDVQPLAPPAPLVRSTADSARAVAAKAARRPLFAFWGRKYNRLDGFGFTTAVRGSGTGIQLQAAWKTYRGVKPILPKKVFVQARVDGGKWTRVPGARGKIGRTLVTARIPAHVVPAGIVAQNVDYRLKTKKITKGPRKARRSVASDRVTVRFENQAMYTGEQARFYAPIANLCPNASVTIDTTGITEDHTGVFDWQYGITIDAATLATLTREPEVSKLGISIHECAHAKQFYNWGGTNQDWSTLVARSAEVFVADNNPDPNVATVPMAPEWSPLEHAADCAKELISPERYRTYGGYCNAAEYAAAGLLWQNQRY</sequence>